<proteinExistence type="inferred from homology"/>
<dbReference type="GO" id="GO:0010121">
    <property type="term" value="P:L-arginine catabolic process to proline via ornithine"/>
    <property type="evidence" value="ECO:0007669"/>
    <property type="project" value="TreeGrafter"/>
</dbReference>
<dbReference type="GO" id="GO:0019544">
    <property type="term" value="P:L-arginine catabolic process to L-glutamate"/>
    <property type="evidence" value="ECO:0007669"/>
    <property type="project" value="TreeGrafter"/>
</dbReference>
<evidence type="ECO:0000256" key="5">
    <source>
        <dbReference type="ARBA" id="ARBA00022576"/>
    </source>
</evidence>
<dbReference type="GO" id="GO:0004587">
    <property type="term" value="F:ornithine aminotransferase activity"/>
    <property type="evidence" value="ECO:0007669"/>
    <property type="project" value="UniProtKB-EC"/>
</dbReference>
<comment type="catalytic activity">
    <reaction evidence="9">
        <text>a 2-oxocarboxylate + L-ornithine = L-glutamate 5-semialdehyde + an L-alpha-amino acid</text>
        <dbReference type="Rhea" id="RHEA:13877"/>
        <dbReference type="ChEBI" id="CHEBI:35179"/>
        <dbReference type="ChEBI" id="CHEBI:46911"/>
        <dbReference type="ChEBI" id="CHEBI:58066"/>
        <dbReference type="ChEBI" id="CHEBI:59869"/>
        <dbReference type="EC" id="2.6.1.13"/>
    </reaction>
</comment>
<dbReference type="InterPro" id="IPR005814">
    <property type="entry name" value="Aminotrans_3"/>
</dbReference>
<evidence type="ECO:0000256" key="1">
    <source>
        <dbReference type="ARBA" id="ARBA00001933"/>
    </source>
</evidence>
<name>A0AB34IMZ0_PRYPA</name>
<reference evidence="10 11" key="1">
    <citation type="journal article" date="2024" name="Science">
        <title>Giant polyketide synthase enzymes in the biosynthesis of giant marine polyether toxins.</title>
        <authorList>
            <person name="Fallon T.R."/>
            <person name="Shende V.V."/>
            <person name="Wierzbicki I.H."/>
            <person name="Pendleton A.L."/>
            <person name="Watervoot N.F."/>
            <person name="Auber R.P."/>
            <person name="Gonzalez D.J."/>
            <person name="Wisecaver J.H."/>
            <person name="Moore B.S."/>
        </authorList>
    </citation>
    <scope>NUCLEOTIDE SEQUENCE [LARGE SCALE GENOMIC DNA]</scope>
    <source>
        <strain evidence="10 11">12B1</strain>
    </source>
</reference>
<evidence type="ECO:0000313" key="11">
    <source>
        <dbReference type="Proteomes" id="UP001515480"/>
    </source>
</evidence>
<dbReference type="CDD" id="cd00610">
    <property type="entry name" value="OAT_like"/>
    <property type="match status" value="1"/>
</dbReference>
<dbReference type="FunFam" id="3.40.640.10:FF:000011">
    <property type="entry name" value="Ornithine aminotransferase"/>
    <property type="match status" value="1"/>
</dbReference>
<evidence type="ECO:0000256" key="9">
    <source>
        <dbReference type="RuleBase" id="RU365036"/>
    </source>
</evidence>
<protein>
    <recommendedName>
        <fullName evidence="4 9">Ornithine aminotransferase</fullName>
        <ecNumber evidence="4 9">2.6.1.13</ecNumber>
    </recommendedName>
</protein>
<dbReference type="PANTHER" id="PTHR11986:SF18">
    <property type="entry name" value="ORNITHINE AMINOTRANSFERASE, MITOCHONDRIAL"/>
    <property type="match status" value="1"/>
</dbReference>
<accession>A0AB34IMZ0</accession>
<keyword evidence="11" id="KW-1185">Reference proteome</keyword>
<evidence type="ECO:0000256" key="2">
    <source>
        <dbReference type="ARBA" id="ARBA00004998"/>
    </source>
</evidence>
<dbReference type="AlphaFoldDB" id="A0AB34IMZ0"/>
<dbReference type="NCBIfam" id="TIGR01885">
    <property type="entry name" value="Orn_aminotrans"/>
    <property type="match status" value="1"/>
</dbReference>
<keyword evidence="7 8" id="KW-0663">Pyridoxal phosphate</keyword>
<evidence type="ECO:0000256" key="4">
    <source>
        <dbReference type="ARBA" id="ARBA00012924"/>
    </source>
</evidence>
<dbReference type="GO" id="GO:0030170">
    <property type="term" value="F:pyridoxal phosphate binding"/>
    <property type="evidence" value="ECO:0007669"/>
    <property type="project" value="InterPro"/>
</dbReference>
<dbReference type="Proteomes" id="UP001515480">
    <property type="component" value="Unassembled WGS sequence"/>
</dbReference>
<evidence type="ECO:0000256" key="8">
    <source>
        <dbReference type="RuleBase" id="RU003560"/>
    </source>
</evidence>
<evidence type="ECO:0000256" key="6">
    <source>
        <dbReference type="ARBA" id="ARBA00022679"/>
    </source>
</evidence>
<dbReference type="GO" id="GO:0005737">
    <property type="term" value="C:cytoplasm"/>
    <property type="evidence" value="ECO:0007669"/>
    <property type="project" value="TreeGrafter"/>
</dbReference>
<evidence type="ECO:0000256" key="3">
    <source>
        <dbReference type="ARBA" id="ARBA00008954"/>
    </source>
</evidence>
<comment type="cofactor">
    <cofactor evidence="1 9">
        <name>pyridoxal 5'-phosphate</name>
        <dbReference type="ChEBI" id="CHEBI:597326"/>
    </cofactor>
</comment>
<dbReference type="PROSITE" id="PS00600">
    <property type="entry name" value="AA_TRANSFER_CLASS_3"/>
    <property type="match status" value="1"/>
</dbReference>
<gene>
    <name evidence="10" type="ORF">AB1Y20_013353</name>
</gene>
<dbReference type="InterPro" id="IPR015424">
    <property type="entry name" value="PyrdxlP-dep_Trfase"/>
</dbReference>
<dbReference type="InterPro" id="IPR010164">
    <property type="entry name" value="Orn_aminotrans"/>
</dbReference>
<comment type="similarity">
    <text evidence="3 8">Belongs to the class-III pyridoxal-phosphate-dependent aminotransferase family.</text>
</comment>
<keyword evidence="6 9" id="KW-0808">Transferase</keyword>
<organism evidence="10 11">
    <name type="scientific">Prymnesium parvum</name>
    <name type="common">Toxic golden alga</name>
    <dbReference type="NCBI Taxonomy" id="97485"/>
    <lineage>
        <taxon>Eukaryota</taxon>
        <taxon>Haptista</taxon>
        <taxon>Haptophyta</taxon>
        <taxon>Prymnesiophyceae</taxon>
        <taxon>Prymnesiales</taxon>
        <taxon>Prymnesiaceae</taxon>
        <taxon>Prymnesium</taxon>
    </lineage>
</organism>
<evidence type="ECO:0000313" key="10">
    <source>
        <dbReference type="EMBL" id="KAL1500706.1"/>
    </source>
</evidence>
<dbReference type="Gene3D" id="3.40.640.10">
    <property type="entry name" value="Type I PLP-dependent aspartate aminotransferase-like (Major domain)"/>
    <property type="match status" value="1"/>
</dbReference>
<dbReference type="EMBL" id="JBGBPQ010000023">
    <property type="protein sequence ID" value="KAL1500706.1"/>
    <property type="molecule type" value="Genomic_DNA"/>
</dbReference>
<dbReference type="GO" id="GO:0042802">
    <property type="term" value="F:identical protein binding"/>
    <property type="evidence" value="ECO:0007669"/>
    <property type="project" value="TreeGrafter"/>
</dbReference>
<dbReference type="InterPro" id="IPR015422">
    <property type="entry name" value="PyrdxlP-dep_Trfase_small"/>
</dbReference>
<comment type="pathway">
    <text evidence="2 9">Amino-acid biosynthesis; L-proline biosynthesis; L-glutamate 5-semialdehyde from L-ornithine: step 1/1.</text>
</comment>
<dbReference type="EC" id="2.6.1.13" evidence="4 9"/>
<dbReference type="PIRSF" id="PIRSF000521">
    <property type="entry name" value="Transaminase_4ab_Lys_Orn"/>
    <property type="match status" value="1"/>
</dbReference>
<dbReference type="InterPro" id="IPR050103">
    <property type="entry name" value="Class-III_PLP-dep_AT"/>
</dbReference>
<dbReference type="Gene3D" id="3.90.1150.10">
    <property type="entry name" value="Aspartate Aminotransferase, domain 1"/>
    <property type="match status" value="1"/>
</dbReference>
<comment type="caution">
    <text evidence="10">The sequence shown here is derived from an EMBL/GenBank/DDBJ whole genome shotgun (WGS) entry which is preliminary data.</text>
</comment>
<keyword evidence="5 9" id="KW-0032">Aminotransferase</keyword>
<evidence type="ECO:0000256" key="7">
    <source>
        <dbReference type="ARBA" id="ARBA00022898"/>
    </source>
</evidence>
<dbReference type="SUPFAM" id="SSF53383">
    <property type="entry name" value="PLP-dependent transferases"/>
    <property type="match status" value="1"/>
</dbReference>
<dbReference type="PANTHER" id="PTHR11986">
    <property type="entry name" value="AMINOTRANSFERASE CLASS III"/>
    <property type="match status" value="1"/>
</dbReference>
<dbReference type="InterPro" id="IPR015421">
    <property type="entry name" value="PyrdxlP-dep_Trfase_major"/>
</dbReference>
<dbReference type="Pfam" id="PF00202">
    <property type="entry name" value="Aminotran_3"/>
    <property type="match status" value="1"/>
</dbReference>
<dbReference type="InterPro" id="IPR049704">
    <property type="entry name" value="Aminotrans_3_PPA_site"/>
</dbReference>
<sequence length="444" mass="48120">MLFRATLFGRRALRTVGRSASARLSTEAVLTTERLISIENEHVAHNYHPLPIVFARAEGARVWDPEGREYLDFLSAYSAVNQGHCHPAIIAAAEAQLRKVTLTSRAFHNDQLPHWAAEMKATFGYDSVLPMNTGAEAVETAVKLSRRWGYLRKGVRPDEAVVLHARDSFHGRTLAAISMSTDPTSTDHHGPLAPGFESVPFADPDALRLALHRHKGRVVAFVVEPIQGEAGVIVPPLGYLQRCREACEEHGALLVADEVQTGIGRTGRMLASEHDEVRPHLVVLGKALGGGVYPISAVVGDDDVMGTVVPGVHGSTFGGNPLACAVSLAALRVIKDENLVHRAQVLGELWTSKITPLLTSTSLATATRGRGLLQAIELSGEAMRKAGFDAMSVCTQLKERGVLAKPTRETTIRFAPPLVISDEELCRGADVVVRTIQEFDRRCN</sequence>